<organism evidence="7 8">
    <name type="scientific">Deinandra increscens subsp. villosa</name>
    <dbReference type="NCBI Taxonomy" id="3103831"/>
    <lineage>
        <taxon>Eukaryota</taxon>
        <taxon>Viridiplantae</taxon>
        <taxon>Streptophyta</taxon>
        <taxon>Embryophyta</taxon>
        <taxon>Tracheophyta</taxon>
        <taxon>Spermatophyta</taxon>
        <taxon>Magnoliopsida</taxon>
        <taxon>eudicotyledons</taxon>
        <taxon>Gunneridae</taxon>
        <taxon>Pentapetalae</taxon>
        <taxon>asterids</taxon>
        <taxon>campanulids</taxon>
        <taxon>Asterales</taxon>
        <taxon>Asteraceae</taxon>
        <taxon>Asteroideae</taxon>
        <taxon>Heliantheae alliance</taxon>
        <taxon>Madieae</taxon>
        <taxon>Madiinae</taxon>
        <taxon>Deinandra</taxon>
    </lineage>
</organism>
<name>A0AAP0C9I1_9ASTR</name>
<keyword evidence="3" id="KW-0508">mRNA splicing</keyword>
<dbReference type="InterPro" id="IPR035979">
    <property type="entry name" value="RBD_domain_sf"/>
</dbReference>
<evidence type="ECO:0000313" key="7">
    <source>
        <dbReference type="EMBL" id="KAK9049892.1"/>
    </source>
</evidence>
<dbReference type="InterPro" id="IPR000504">
    <property type="entry name" value="RRM_dom"/>
</dbReference>
<keyword evidence="8" id="KW-1185">Reference proteome</keyword>
<keyword evidence="2" id="KW-0747">Spliceosome</keyword>
<evidence type="ECO:0000256" key="1">
    <source>
        <dbReference type="ARBA" id="ARBA00022664"/>
    </source>
</evidence>
<protein>
    <recommendedName>
        <fullName evidence="6">RRM domain-containing protein</fullName>
    </recommendedName>
</protein>
<dbReference type="Gene3D" id="3.30.70.330">
    <property type="match status" value="1"/>
</dbReference>
<dbReference type="EMBL" id="JBCNJP010004332">
    <property type="protein sequence ID" value="KAK9049892.1"/>
    <property type="molecule type" value="Genomic_DNA"/>
</dbReference>
<dbReference type="GO" id="GO:0008380">
    <property type="term" value="P:RNA splicing"/>
    <property type="evidence" value="ECO:0007669"/>
    <property type="project" value="UniProtKB-KW"/>
</dbReference>
<dbReference type="PANTHER" id="PTHR23147">
    <property type="entry name" value="SERINE/ARGININE RICH SPLICING FACTOR"/>
    <property type="match status" value="1"/>
</dbReference>
<dbReference type="CDD" id="cd00590">
    <property type="entry name" value="RRM_SF"/>
    <property type="match status" value="1"/>
</dbReference>
<proteinExistence type="predicted"/>
<feature type="compositionally biased region" description="Basic and acidic residues" evidence="5">
    <location>
        <begin position="16"/>
        <end position="31"/>
    </location>
</feature>
<dbReference type="SUPFAM" id="SSF54928">
    <property type="entry name" value="RNA-binding domain, RBD"/>
    <property type="match status" value="1"/>
</dbReference>
<dbReference type="Pfam" id="PF00076">
    <property type="entry name" value="RRM_1"/>
    <property type="match status" value="1"/>
</dbReference>
<dbReference type="InterPro" id="IPR050907">
    <property type="entry name" value="SRSF"/>
</dbReference>
<evidence type="ECO:0000256" key="3">
    <source>
        <dbReference type="ARBA" id="ARBA00023187"/>
    </source>
</evidence>
<dbReference type="GO" id="GO:0006397">
    <property type="term" value="P:mRNA processing"/>
    <property type="evidence" value="ECO:0007669"/>
    <property type="project" value="UniProtKB-KW"/>
</dbReference>
<dbReference type="Proteomes" id="UP001408789">
    <property type="component" value="Unassembled WGS sequence"/>
</dbReference>
<dbReference type="GO" id="GO:0003723">
    <property type="term" value="F:RNA binding"/>
    <property type="evidence" value="ECO:0007669"/>
    <property type="project" value="UniProtKB-UniRule"/>
</dbReference>
<dbReference type="PROSITE" id="PS50102">
    <property type="entry name" value="RRM"/>
    <property type="match status" value="1"/>
</dbReference>
<dbReference type="InterPro" id="IPR012677">
    <property type="entry name" value="Nucleotide-bd_a/b_plait_sf"/>
</dbReference>
<evidence type="ECO:0000313" key="8">
    <source>
        <dbReference type="Proteomes" id="UP001408789"/>
    </source>
</evidence>
<comment type="caution">
    <text evidence="7">The sequence shown here is derived from an EMBL/GenBank/DDBJ whole genome shotgun (WGS) entry which is preliminary data.</text>
</comment>
<evidence type="ECO:0000256" key="2">
    <source>
        <dbReference type="ARBA" id="ARBA00022728"/>
    </source>
</evidence>
<reference evidence="7 8" key="1">
    <citation type="submission" date="2024-04" db="EMBL/GenBank/DDBJ databases">
        <title>The reference genome of an endangered Asteraceae, Deinandra increscens subsp. villosa, native to the Central Coast of California.</title>
        <authorList>
            <person name="Guilliams M."/>
            <person name="Hasenstab-Lehman K."/>
            <person name="Meyer R."/>
            <person name="Mcevoy S."/>
        </authorList>
    </citation>
    <scope>NUCLEOTIDE SEQUENCE [LARGE SCALE GENOMIC DNA]</scope>
    <source>
        <tissue evidence="7">Leaf</tissue>
    </source>
</reference>
<dbReference type="AlphaFoldDB" id="A0AAP0C9I1"/>
<evidence type="ECO:0000259" key="6">
    <source>
        <dbReference type="PROSITE" id="PS50102"/>
    </source>
</evidence>
<feature type="region of interest" description="Disordered" evidence="5">
    <location>
        <begin position="1"/>
        <end position="45"/>
    </location>
</feature>
<dbReference type="SMART" id="SM00360">
    <property type="entry name" value="RRM"/>
    <property type="match status" value="1"/>
</dbReference>
<accession>A0AAP0C9I1</accession>
<sequence>MARERRGGENFPADGNESKEDKDSNKWEEVRRKWRKQKPHAQKTNATRDSHLWTVYYVSNFPDDCSTEDIRSVFSQYGIVMDVFIARRKNKGGDRFRFIKFARVENKEALESKLSNIKMGNLKLTVNLKRFDRNGCPVETGFKGKQTMRNNMEGRVPMFRNAMDGKTFADAIGNPGLHKKEKVFDVNCDETPSYLAWKDRSLLGEVKDLVSLISIKQWILGLFIDCQVRYVGGFKIMLSFQSKDCAMAFKSDSKLWESRLSRLEI</sequence>
<dbReference type="GO" id="GO:0005681">
    <property type="term" value="C:spliceosomal complex"/>
    <property type="evidence" value="ECO:0007669"/>
    <property type="project" value="UniProtKB-KW"/>
</dbReference>
<evidence type="ECO:0000256" key="4">
    <source>
        <dbReference type="PROSITE-ProRule" id="PRU00176"/>
    </source>
</evidence>
<gene>
    <name evidence="7" type="ORF">SSX86_031139</name>
</gene>
<feature type="compositionally biased region" description="Basic residues" evidence="5">
    <location>
        <begin position="32"/>
        <end position="41"/>
    </location>
</feature>
<evidence type="ECO:0000256" key="5">
    <source>
        <dbReference type="SAM" id="MobiDB-lite"/>
    </source>
</evidence>
<keyword evidence="4" id="KW-0694">RNA-binding</keyword>
<keyword evidence="1" id="KW-0507">mRNA processing</keyword>
<feature type="domain" description="RRM" evidence="6">
    <location>
        <begin position="54"/>
        <end position="131"/>
    </location>
</feature>